<evidence type="ECO:0000313" key="1">
    <source>
        <dbReference type="EMBL" id="SVD94271.1"/>
    </source>
</evidence>
<feature type="non-terminal residue" evidence="1">
    <location>
        <position position="1"/>
    </location>
</feature>
<protein>
    <submittedName>
        <fullName evidence="1">Uncharacterized protein</fullName>
    </submittedName>
</protein>
<reference evidence="1" key="1">
    <citation type="submission" date="2018-05" db="EMBL/GenBank/DDBJ databases">
        <authorList>
            <person name="Lanie J.A."/>
            <person name="Ng W.-L."/>
            <person name="Kazmierczak K.M."/>
            <person name="Andrzejewski T.M."/>
            <person name="Davidsen T.M."/>
            <person name="Wayne K.J."/>
            <person name="Tettelin H."/>
            <person name="Glass J.I."/>
            <person name="Rusch D."/>
            <person name="Podicherti R."/>
            <person name="Tsui H.-C.T."/>
            <person name="Winkler M.E."/>
        </authorList>
    </citation>
    <scope>NUCLEOTIDE SEQUENCE</scope>
</reference>
<name>A0A382ZFM4_9ZZZZ</name>
<organism evidence="1">
    <name type="scientific">marine metagenome</name>
    <dbReference type="NCBI Taxonomy" id="408172"/>
    <lineage>
        <taxon>unclassified sequences</taxon>
        <taxon>metagenomes</taxon>
        <taxon>ecological metagenomes</taxon>
    </lineage>
</organism>
<sequence>VAVAVHYHTNEIAAQELVQRLRRQGGSAAAYGADVTDPEIAHDLVRRV</sequence>
<dbReference type="AlphaFoldDB" id="A0A382ZFM4"/>
<feature type="non-terminal residue" evidence="1">
    <location>
        <position position="48"/>
    </location>
</feature>
<gene>
    <name evidence="1" type="ORF">METZ01_LOCUS447125</name>
</gene>
<dbReference type="EMBL" id="UINC01183488">
    <property type="protein sequence ID" value="SVD94271.1"/>
    <property type="molecule type" value="Genomic_DNA"/>
</dbReference>
<accession>A0A382ZFM4</accession>
<proteinExistence type="predicted"/>